<dbReference type="EMBL" id="JAUIZM010000001">
    <property type="protein sequence ID" value="KAK1401201.1"/>
    <property type="molecule type" value="Genomic_DNA"/>
</dbReference>
<dbReference type="GO" id="GO:0004180">
    <property type="term" value="F:carboxypeptidase activity"/>
    <property type="evidence" value="ECO:0007669"/>
    <property type="project" value="TreeGrafter"/>
</dbReference>
<dbReference type="InterPro" id="IPR041392">
    <property type="entry name" value="GHD"/>
</dbReference>
<accession>A0AAD8JEL9</accession>
<reference evidence="4" key="2">
    <citation type="submission" date="2023-05" db="EMBL/GenBank/DDBJ databases">
        <authorList>
            <person name="Schelkunov M.I."/>
        </authorList>
    </citation>
    <scope>NUCLEOTIDE SEQUENCE</scope>
    <source>
        <strain evidence="4">Hsosn_3</strain>
        <tissue evidence="4">Leaf</tissue>
    </source>
</reference>
<evidence type="ECO:0008006" key="6">
    <source>
        <dbReference type="Google" id="ProtNLM"/>
    </source>
</evidence>
<evidence type="ECO:0000256" key="1">
    <source>
        <dbReference type="ARBA" id="ARBA00005634"/>
    </source>
</evidence>
<name>A0AAD8JEL9_9APIA</name>
<dbReference type="InterPro" id="IPR039373">
    <property type="entry name" value="Peptidase_M28B"/>
</dbReference>
<evidence type="ECO:0000313" key="4">
    <source>
        <dbReference type="EMBL" id="KAK1401201.1"/>
    </source>
</evidence>
<dbReference type="PANTHER" id="PTHR10404">
    <property type="entry name" value="N-ACETYLATED-ALPHA-LINKED ACIDIC DIPEPTIDASE"/>
    <property type="match status" value="1"/>
</dbReference>
<dbReference type="Proteomes" id="UP001237642">
    <property type="component" value="Unassembled WGS sequence"/>
</dbReference>
<dbReference type="PANTHER" id="PTHR10404:SF75">
    <property type="entry name" value="GLUTAMATE CARBOXYPEPTIDASE AMP1-RELATED"/>
    <property type="match status" value="1"/>
</dbReference>
<evidence type="ECO:0000313" key="5">
    <source>
        <dbReference type="Proteomes" id="UP001237642"/>
    </source>
</evidence>
<gene>
    <name evidence="4" type="ORF">POM88_000806</name>
</gene>
<organism evidence="4 5">
    <name type="scientific">Heracleum sosnowskyi</name>
    <dbReference type="NCBI Taxonomy" id="360622"/>
    <lineage>
        <taxon>Eukaryota</taxon>
        <taxon>Viridiplantae</taxon>
        <taxon>Streptophyta</taxon>
        <taxon>Embryophyta</taxon>
        <taxon>Tracheophyta</taxon>
        <taxon>Spermatophyta</taxon>
        <taxon>Magnoliopsida</taxon>
        <taxon>eudicotyledons</taxon>
        <taxon>Gunneridae</taxon>
        <taxon>Pentapetalae</taxon>
        <taxon>asterids</taxon>
        <taxon>campanulids</taxon>
        <taxon>Apiales</taxon>
        <taxon>Apiaceae</taxon>
        <taxon>Apioideae</taxon>
        <taxon>apioid superclade</taxon>
        <taxon>Tordylieae</taxon>
        <taxon>Tordyliinae</taxon>
        <taxon>Heracleum</taxon>
    </lineage>
</organism>
<sequence length="222" mass="25275">MEKEEQDVQMKLKVHHAPVLLKEWLKCSQDLLGIAHGILFRCVLLSYARASVTQLKACRTSEEPERYVLLGNHRDAWTYGAVDPNSGTATLLDIARRYSLLKLSGWNPRRTIVLCSWDAEEFGMANVFRSKSGACAAFFANYDKNSFAKVAFNNMHYNLPHWSISILPDSKNTVYNTARMGAQSAQMKMTPVSRTFSWQSYNDETTSYEDRTFTAVGLLEHF</sequence>
<feature type="domain" description="Beta-galactosidase beta-sandwich" evidence="3">
    <location>
        <begin position="125"/>
        <end position="179"/>
    </location>
</feature>
<keyword evidence="5" id="KW-1185">Reference proteome</keyword>
<dbReference type="FunFam" id="3.40.630.10:FF:000101">
    <property type="entry name" value="N-acetylated alpha-linked acidic dipeptidase like 1"/>
    <property type="match status" value="1"/>
</dbReference>
<reference evidence="4" key="1">
    <citation type="submission" date="2023-02" db="EMBL/GenBank/DDBJ databases">
        <title>Genome of toxic invasive species Heracleum sosnowskyi carries increased number of genes despite the absence of recent whole-genome duplications.</title>
        <authorList>
            <person name="Schelkunov M."/>
            <person name="Shtratnikova V."/>
            <person name="Makarenko M."/>
            <person name="Klepikova A."/>
            <person name="Omelchenko D."/>
            <person name="Novikova G."/>
            <person name="Obukhova E."/>
            <person name="Bogdanov V."/>
            <person name="Penin A."/>
            <person name="Logacheva M."/>
        </authorList>
    </citation>
    <scope>NUCLEOTIDE SEQUENCE</scope>
    <source>
        <strain evidence="4">Hsosn_3</strain>
        <tissue evidence="4">Leaf</tissue>
    </source>
</reference>
<dbReference type="Pfam" id="PF04389">
    <property type="entry name" value="Peptidase_M28"/>
    <property type="match status" value="1"/>
</dbReference>
<comment type="similarity">
    <text evidence="1">Belongs to the peptidase M28 family. M28B subfamily.</text>
</comment>
<dbReference type="InterPro" id="IPR007484">
    <property type="entry name" value="Peptidase_M28"/>
</dbReference>
<evidence type="ECO:0000259" key="3">
    <source>
        <dbReference type="Pfam" id="PF17834"/>
    </source>
</evidence>
<comment type="caution">
    <text evidence="4">The sequence shown here is derived from an EMBL/GenBank/DDBJ whole genome shotgun (WGS) entry which is preliminary data.</text>
</comment>
<proteinExistence type="inferred from homology"/>
<feature type="domain" description="Peptidase M28" evidence="2">
    <location>
        <begin position="62"/>
        <end position="124"/>
    </location>
</feature>
<protein>
    <recommendedName>
        <fullName evidence="6">Peptidase M28 domain-containing protein</fullName>
    </recommendedName>
</protein>
<dbReference type="SUPFAM" id="SSF53187">
    <property type="entry name" value="Zn-dependent exopeptidases"/>
    <property type="match status" value="1"/>
</dbReference>
<evidence type="ECO:0000259" key="2">
    <source>
        <dbReference type="Pfam" id="PF04389"/>
    </source>
</evidence>
<dbReference type="Gene3D" id="3.40.630.10">
    <property type="entry name" value="Zn peptidases"/>
    <property type="match status" value="1"/>
</dbReference>
<dbReference type="Pfam" id="PF17834">
    <property type="entry name" value="GHD"/>
    <property type="match status" value="1"/>
</dbReference>
<dbReference type="AlphaFoldDB" id="A0AAD8JEL9"/>